<feature type="transmembrane region" description="Helical" evidence="7">
    <location>
        <begin position="489"/>
        <end position="510"/>
    </location>
</feature>
<feature type="domain" description="MacB-like periplasmic core" evidence="9">
    <location>
        <begin position="489"/>
        <end position="681"/>
    </location>
</feature>
<feature type="transmembrane region" description="Helical" evidence="7">
    <location>
        <begin position="262"/>
        <end position="286"/>
    </location>
</feature>
<name>A0A3D9SI20_9ACTN</name>
<evidence type="ECO:0000259" key="9">
    <source>
        <dbReference type="Pfam" id="PF12704"/>
    </source>
</evidence>
<keyword evidence="3 7" id="KW-0812">Transmembrane</keyword>
<keyword evidence="4 7" id="KW-1133">Transmembrane helix</keyword>
<evidence type="ECO:0000313" key="10">
    <source>
        <dbReference type="EMBL" id="REE95559.1"/>
    </source>
</evidence>
<feature type="transmembrane region" description="Helical" evidence="7">
    <location>
        <begin position="360"/>
        <end position="383"/>
    </location>
</feature>
<feature type="transmembrane region" description="Helical" evidence="7">
    <location>
        <begin position="436"/>
        <end position="463"/>
    </location>
</feature>
<feature type="transmembrane region" description="Helical" evidence="7">
    <location>
        <begin position="708"/>
        <end position="733"/>
    </location>
</feature>
<dbReference type="Pfam" id="PF12704">
    <property type="entry name" value="MacB_PCD"/>
    <property type="match status" value="2"/>
</dbReference>
<proteinExistence type="inferred from homology"/>
<evidence type="ECO:0000313" key="11">
    <source>
        <dbReference type="Proteomes" id="UP000256661"/>
    </source>
</evidence>
<comment type="similarity">
    <text evidence="6">Belongs to the ABC-4 integral membrane protein family.</text>
</comment>
<dbReference type="InterPro" id="IPR025857">
    <property type="entry name" value="MacB_PCD"/>
</dbReference>
<comment type="subcellular location">
    <subcellularLocation>
        <location evidence="1">Cell membrane</location>
        <topology evidence="1">Multi-pass membrane protein</topology>
    </subcellularLocation>
</comment>
<protein>
    <submittedName>
        <fullName evidence="10">Putative ABC transport system permease protein</fullName>
    </submittedName>
</protein>
<dbReference type="AlphaFoldDB" id="A0A3D9SI20"/>
<feature type="transmembrane region" description="Helical" evidence="7">
    <location>
        <begin position="765"/>
        <end position="787"/>
    </location>
</feature>
<dbReference type="InterPro" id="IPR003838">
    <property type="entry name" value="ABC3_permease_C"/>
</dbReference>
<evidence type="ECO:0000256" key="6">
    <source>
        <dbReference type="ARBA" id="ARBA00038076"/>
    </source>
</evidence>
<evidence type="ECO:0000256" key="2">
    <source>
        <dbReference type="ARBA" id="ARBA00022475"/>
    </source>
</evidence>
<feature type="domain" description="MacB-like periplasmic core" evidence="9">
    <location>
        <begin position="21"/>
        <end position="233"/>
    </location>
</feature>
<evidence type="ECO:0000259" key="8">
    <source>
        <dbReference type="Pfam" id="PF02687"/>
    </source>
</evidence>
<feature type="domain" description="ABC3 transporter permease C-terminal" evidence="8">
    <location>
        <begin position="269"/>
        <end position="388"/>
    </location>
</feature>
<organism evidence="10 11">
    <name type="scientific">Thermomonospora umbrina</name>
    <dbReference type="NCBI Taxonomy" id="111806"/>
    <lineage>
        <taxon>Bacteria</taxon>
        <taxon>Bacillati</taxon>
        <taxon>Actinomycetota</taxon>
        <taxon>Actinomycetes</taxon>
        <taxon>Streptosporangiales</taxon>
        <taxon>Thermomonosporaceae</taxon>
        <taxon>Thermomonospora</taxon>
    </lineage>
</organism>
<dbReference type="Proteomes" id="UP000256661">
    <property type="component" value="Unassembled WGS sequence"/>
</dbReference>
<dbReference type="GO" id="GO:0005886">
    <property type="term" value="C:plasma membrane"/>
    <property type="evidence" value="ECO:0007669"/>
    <property type="project" value="UniProtKB-SubCell"/>
</dbReference>
<keyword evidence="2" id="KW-1003">Cell membrane</keyword>
<evidence type="ECO:0000256" key="7">
    <source>
        <dbReference type="SAM" id="Phobius"/>
    </source>
</evidence>
<dbReference type="InterPro" id="IPR050250">
    <property type="entry name" value="Macrolide_Exporter_MacB"/>
</dbReference>
<feature type="transmembrane region" description="Helical" evidence="7">
    <location>
        <begin position="310"/>
        <end position="340"/>
    </location>
</feature>
<evidence type="ECO:0000256" key="3">
    <source>
        <dbReference type="ARBA" id="ARBA00022692"/>
    </source>
</evidence>
<dbReference type="EMBL" id="QTTT01000001">
    <property type="protein sequence ID" value="REE95559.1"/>
    <property type="molecule type" value="Genomic_DNA"/>
</dbReference>
<reference evidence="10 11" key="1">
    <citation type="submission" date="2018-08" db="EMBL/GenBank/DDBJ databases">
        <title>Sequencing the genomes of 1000 actinobacteria strains.</title>
        <authorList>
            <person name="Klenk H.-P."/>
        </authorList>
    </citation>
    <scope>NUCLEOTIDE SEQUENCE [LARGE SCALE GENOMIC DNA]</scope>
    <source>
        <strain evidence="10 11">DSM 43927</strain>
    </source>
</reference>
<evidence type="ECO:0000256" key="1">
    <source>
        <dbReference type="ARBA" id="ARBA00004651"/>
    </source>
</evidence>
<dbReference type="Pfam" id="PF02687">
    <property type="entry name" value="FtsX"/>
    <property type="match status" value="2"/>
</dbReference>
<dbReference type="RefSeq" id="WP_116021332.1">
    <property type="nucleotide sequence ID" value="NZ_QTTT01000001.1"/>
</dbReference>
<feature type="transmembrane region" description="Helical" evidence="7">
    <location>
        <begin position="799"/>
        <end position="817"/>
    </location>
</feature>
<dbReference type="PANTHER" id="PTHR30572:SF4">
    <property type="entry name" value="ABC TRANSPORTER PERMEASE YTRF"/>
    <property type="match status" value="1"/>
</dbReference>
<sequence length="835" mass="85849">MIRLALREMGARKRRLIGSLTSVFLGVSFLAGTLVLADTLQSGINGFFTDAYAGTDVSVRSSTRVSTLPGRPRGMIDGSVVERVRRVPGVAAAEPMIQGNGQILRADGRPMDSDGPRNAGNWVADTELNPYRIVAGRAPRTVDEVVINKAAADDAALKVGDRTVVLTPSRVPVTIVGISRFGEEDALGGSTFAAFTLEGARRHIAQGQDRVTGVAVRAASGVDDDDLLTRVRSVLPAGTEALTGTALAEESMNEVNEQFIGVFRMAMLAFAGVALLVAAFSIHNTFSIQMAQRTRESALLRALGAGRGQVLALVAIEALAVGVAATVAGLAGGYGVAVLLKELFAAAGMGFPVEGVVFKVGTVLIAAPVGVIVTALAVVVPVLKASRVAPLAALRESAAERPNRRSSESRALIGVSLGLVGGGAVVWGGLAGAMPITAAGALTCTVVMVLLAPIAAGPVSSLLGRPATRLRGVGGGLARRNAMRNPRRTAGAATALMIGIGVVTLLTVFAGSMRASLEDEVAGSFRGELVVNSGNDLVGGLDPALAERVAALPQVASAAGLGRGDVVLDGKEQDVTVADPARLGRVLRLDVEEGRLGGFAISRDAADDHGWKVGTAVPVTFADGARTTQTVTAIYGSPGPAGDYLLPRSVWSAHERQALDMMTLVDLRDGASMATAKTAIGEVVRPYGAPEVQDRAEFVAAQTENMNAFLTVVYVMLALAILIALLGIANTLAQSIHERTRELGLLRAVGATRGQIRSMVRWESVIVALFGTAGGVALGLFLGWGLAGAALDSFAAPPVQLAVIALVGGLTGVLAAIRPARRAARLDALTAIAAP</sequence>
<dbReference type="PANTHER" id="PTHR30572">
    <property type="entry name" value="MEMBRANE COMPONENT OF TRANSPORTER-RELATED"/>
    <property type="match status" value="1"/>
</dbReference>
<feature type="transmembrane region" description="Helical" evidence="7">
    <location>
        <begin position="411"/>
        <end position="430"/>
    </location>
</feature>
<keyword evidence="5 7" id="KW-0472">Membrane</keyword>
<evidence type="ECO:0000256" key="4">
    <source>
        <dbReference type="ARBA" id="ARBA00022989"/>
    </source>
</evidence>
<accession>A0A3D9SI20</accession>
<gene>
    <name evidence="10" type="ORF">DFJ69_0949</name>
</gene>
<comment type="caution">
    <text evidence="10">The sequence shown here is derived from an EMBL/GenBank/DDBJ whole genome shotgun (WGS) entry which is preliminary data.</text>
</comment>
<dbReference type="OrthoDB" id="9780560at2"/>
<evidence type="ECO:0000256" key="5">
    <source>
        <dbReference type="ARBA" id="ARBA00023136"/>
    </source>
</evidence>
<keyword evidence="11" id="KW-1185">Reference proteome</keyword>
<dbReference type="GO" id="GO:0022857">
    <property type="term" value="F:transmembrane transporter activity"/>
    <property type="evidence" value="ECO:0007669"/>
    <property type="project" value="TreeGrafter"/>
</dbReference>
<feature type="domain" description="ABC3 transporter permease C-terminal" evidence="8">
    <location>
        <begin position="715"/>
        <end position="826"/>
    </location>
</feature>